<organism evidence="1 2">
    <name type="scientific">Xenopus laevis</name>
    <name type="common">African clawed frog</name>
    <dbReference type="NCBI Taxonomy" id="8355"/>
    <lineage>
        <taxon>Eukaryota</taxon>
        <taxon>Metazoa</taxon>
        <taxon>Chordata</taxon>
        <taxon>Craniata</taxon>
        <taxon>Vertebrata</taxon>
        <taxon>Euteleostomi</taxon>
        <taxon>Amphibia</taxon>
        <taxon>Batrachia</taxon>
        <taxon>Anura</taxon>
        <taxon>Pipoidea</taxon>
        <taxon>Pipidae</taxon>
        <taxon>Xenopodinae</taxon>
        <taxon>Xenopus</taxon>
        <taxon>Xenopus</taxon>
    </lineage>
</organism>
<sequence>MFTRLSLLLDCNDAFEKCNLLTSNTIHVKILERSGVPFKLKFRKVSVFCNNCTISSAVLFIAYRTGLCLNANIVTLYRSASC</sequence>
<proteinExistence type="predicted"/>
<accession>A0A974BUN0</accession>
<dbReference type="EMBL" id="CM004483">
    <property type="protein sequence ID" value="OCT61273.1"/>
    <property type="molecule type" value="Genomic_DNA"/>
</dbReference>
<dbReference type="AlphaFoldDB" id="A0A974BUN0"/>
<reference evidence="2" key="1">
    <citation type="journal article" date="2016" name="Nature">
        <title>Genome evolution in the allotetraploid frog Xenopus laevis.</title>
        <authorList>
            <person name="Session A.M."/>
            <person name="Uno Y."/>
            <person name="Kwon T."/>
            <person name="Chapman J.A."/>
            <person name="Toyoda A."/>
            <person name="Takahashi S."/>
            <person name="Fukui A."/>
            <person name="Hikosaka A."/>
            <person name="Suzuki A."/>
            <person name="Kondo M."/>
            <person name="van Heeringen S.J."/>
            <person name="Quigley I."/>
            <person name="Heinz S."/>
            <person name="Ogino H."/>
            <person name="Ochi H."/>
            <person name="Hellsten U."/>
            <person name="Lyons J.B."/>
            <person name="Simakov O."/>
            <person name="Putnam N."/>
            <person name="Stites J."/>
            <person name="Kuroki Y."/>
            <person name="Tanaka T."/>
            <person name="Michiue T."/>
            <person name="Watanabe M."/>
            <person name="Bogdanovic O."/>
            <person name="Lister R."/>
            <person name="Georgiou G."/>
            <person name="Paranjpe S.S."/>
            <person name="van Kruijsbergen I."/>
            <person name="Shu S."/>
            <person name="Carlson J."/>
            <person name="Kinoshita T."/>
            <person name="Ohta Y."/>
            <person name="Mawaribuchi S."/>
            <person name="Jenkins J."/>
            <person name="Grimwood J."/>
            <person name="Schmutz J."/>
            <person name="Mitros T."/>
            <person name="Mozaffari S.V."/>
            <person name="Suzuki Y."/>
            <person name="Haramoto Y."/>
            <person name="Yamamoto T.S."/>
            <person name="Takagi C."/>
            <person name="Heald R."/>
            <person name="Miller K."/>
            <person name="Haudenschild C."/>
            <person name="Kitzman J."/>
            <person name="Nakayama T."/>
            <person name="Izutsu Y."/>
            <person name="Robert J."/>
            <person name="Fortriede J."/>
            <person name="Burns K."/>
            <person name="Lotay V."/>
            <person name="Karimi K."/>
            <person name="Yasuoka Y."/>
            <person name="Dichmann D.S."/>
            <person name="Flajnik M.F."/>
            <person name="Houston D.W."/>
            <person name="Shendure J."/>
            <person name="DuPasquier L."/>
            <person name="Vize P.D."/>
            <person name="Zorn A.M."/>
            <person name="Ito M."/>
            <person name="Marcotte E.M."/>
            <person name="Wallingford J.B."/>
            <person name="Ito Y."/>
            <person name="Asashima M."/>
            <person name="Ueno N."/>
            <person name="Matsuda Y."/>
            <person name="Veenstra G.J."/>
            <person name="Fujiyama A."/>
            <person name="Harland R.M."/>
            <person name="Taira M."/>
            <person name="Rokhsar D.S."/>
        </authorList>
    </citation>
    <scope>NUCLEOTIDE SEQUENCE [LARGE SCALE GENOMIC DNA]</scope>
    <source>
        <strain evidence="2">J</strain>
    </source>
</reference>
<dbReference type="Proteomes" id="UP000694892">
    <property type="component" value="Chromosome 9_10S"/>
</dbReference>
<protein>
    <submittedName>
        <fullName evidence="1">Uncharacterized protein</fullName>
    </submittedName>
</protein>
<evidence type="ECO:0000313" key="2">
    <source>
        <dbReference type="Proteomes" id="UP000694892"/>
    </source>
</evidence>
<evidence type="ECO:0000313" key="1">
    <source>
        <dbReference type="EMBL" id="OCT61273.1"/>
    </source>
</evidence>
<gene>
    <name evidence="1" type="ORF">XELAEV_18047297mg</name>
</gene>
<name>A0A974BUN0_XENLA</name>